<reference evidence="3" key="1">
    <citation type="submission" date="2022-10" db="EMBL/GenBank/DDBJ databases">
        <title>Tapping the CABI collections for fungal endophytes: first genome assemblies for Collariella, Neodidymelliopsis, Ascochyta clinopodiicola, Didymella pomorum, Didymosphaeria variabile, Neocosmospora piperis and Neocucurbitaria cava.</title>
        <authorList>
            <person name="Hill R."/>
        </authorList>
    </citation>
    <scope>NUCLEOTIDE SEQUENCE</scope>
    <source>
        <strain evidence="3">IMI 366586</strain>
    </source>
</reference>
<feature type="compositionally biased region" description="Low complexity" evidence="2">
    <location>
        <begin position="154"/>
        <end position="165"/>
    </location>
</feature>
<evidence type="ECO:0000313" key="3">
    <source>
        <dbReference type="EMBL" id="KAJ4320671.1"/>
    </source>
</evidence>
<comment type="caution">
    <text evidence="3">The sequence shown here is derived from an EMBL/GenBank/DDBJ whole genome shotgun (WGS) entry which is preliminary data.</text>
</comment>
<protein>
    <recommendedName>
        <fullName evidence="5">Zn(2)-C6 fungal-type domain-containing protein</fullName>
    </recommendedName>
</protein>
<evidence type="ECO:0008006" key="5">
    <source>
        <dbReference type="Google" id="ProtNLM"/>
    </source>
</evidence>
<dbReference type="Proteomes" id="UP001140502">
    <property type="component" value="Unassembled WGS sequence"/>
</dbReference>
<dbReference type="InterPro" id="IPR052973">
    <property type="entry name" value="Fungal_sec-metab_reg_TF"/>
</dbReference>
<feature type="compositionally biased region" description="Polar residues" evidence="2">
    <location>
        <begin position="127"/>
        <end position="143"/>
    </location>
</feature>
<dbReference type="GO" id="GO:0000981">
    <property type="term" value="F:DNA-binding transcription factor activity, RNA polymerase II-specific"/>
    <property type="evidence" value="ECO:0007669"/>
    <property type="project" value="InterPro"/>
</dbReference>
<keyword evidence="1" id="KW-0539">Nucleus</keyword>
<feature type="region of interest" description="Disordered" evidence="2">
    <location>
        <begin position="35"/>
        <end position="184"/>
    </location>
</feature>
<dbReference type="InterPro" id="IPR001138">
    <property type="entry name" value="Zn2Cys6_DnaBD"/>
</dbReference>
<sequence>MDTLTPLLAEADSSPLAVPRGVAATSTNSVWLEQGGLVPNFQTGGAPSEPFESEDEDLEDDAEGDSDEFDDDQDDISHLSQGEDADIELEDAEDVEEESSREDEDLGFENHEAPSGWRQASAHASRGSYNGRSVEIVTQTLQASHLDDSDSDTDSSSSSPDLSSSSEDEDENQQGPPNQGYDTSDELAEEYHRAEFACDDDDDKVDLIRQKYGPPMGKPNSPARDEDTHNGKRALAPQEREDVKNTRLMGACVRCRLQKIKCYTDKDKPKGECTSCQAVMRESSRLIRFMPCQRLKIADLVLYRCGGLNLTRRWKGIQMRDVSDRLDNKPTVIHVSQGLCRKPLLMRVVRFKPRAGDVTARYWTDSLFGKETFKKKELASYCLQDIVATAEAVERYTVENAIPAFIDALKDGMGKDNKDEECLHKTDLMALKHYMSLTEKGDKEKSEDDIREAGILLNVFTLWCAIRHTTGSFYIEGKETLGMLPETEDKSYPLLGKVSVPRMIVAQFDTLNYVWVLERYKNKLLRDIDWLLLQNHPRWWFTLYLILFIVLREASLITLDRYRHARANFGSKLRYSIPPFVESLHESCNNILTHWHYRNKYQWPESLDPKAKEGTFMSHLTDEQYILIQETRRDPQVRKQLAVWELYKKENGKGVQRLGSIGNKKRLTDLGSPVEKIKRPHNPNHVEYTGKQDKFDWDHPFYWVSQLFEPDWQAHPTYQREPVPKSAASRISSLG</sequence>
<feature type="compositionally biased region" description="Polar residues" evidence="2">
    <location>
        <begin position="173"/>
        <end position="182"/>
    </location>
</feature>
<evidence type="ECO:0000256" key="2">
    <source>
        <dbReference type="SAM" id="MobiDB-lite"/>
    </source>
</evidence>
<dbReference type="GO" id="GO:0008270">
    <property type="term" value="F:zinc ion binding"/>
    <property type="evidence" value="ECO:0007669"/>
    <property type="project" value="InterPro"/>
</dbReference>
<dbReference type="OrthoDB" id="5362630at2759"/>
<evidence type="ECO:0000256" key="1">
    <source>
        <dbReference type="ARBA" id="ARBA00023242"/>
    </source>
</evidence>
<dbReference type="PANTHER" id="PTHR35392">
    <property type="entry name" value="ZN(II)2CYS6 TRANSCRIPTION FACTOR (EUROFUNG)-RELATED-RELATED"/>
    <property type="match status" value="1"/>
</dbReference>
<feature type="compositionally biased region" description="Acidic residues" evidence="2">
    <location>
        <begin position="51"/>
        <end position="74"/>
    </location>
</feature>
<dbReference type="EMBL" id="JAPEUR010000105">
    <property type="protein sequence ID" value="KAJ4320671.1"/>
    <property type="molecule type" value="Genomic_DNA"/>
</dbReference>
<accession>A0A9W9BNR5</accession>
<keyword evidence="4" id="KW-1185">Reference proteome</keyword>
<feature type="region of interest" description="Disordered" evidence="2">
    <location>
        <begin position="203"/>
        <end position="239"/>
    </location>
</feature>
<name>A0A9W9BNR5_9HYPO</name>
<evidence type="ECO:0000313" key="4">
    <source>
        <dbReference type="Proteomes" id="UP001140502"/>
    </source>
</evidence>
<dbReference type="PANTHER" id="PTHR35392:SF3">
    <property type="entry name" value="ZN(2)-C6 FUNGAL-TYPE DOMAIN-CONTAINING PROTEIN"/>
    <property type="match status" value="1"/>
</dbReference>
<gene>
    <name evidence="3" type="ORF">N0V84_005735</name>
</gene>
<proteinExistence type="predicted"/>
<organism evidence="3 4">
    <name type="scientific">Fusarium piperis</name>
    <dbReference type="NCBI Taxonomy" id="1435070"/>
    <lineage>
        <taxon>Eukaryota</taxon>
        <taxon>Fungi</taxon>
        <taxon>Dikarya</taxon>
        <taxon>Ascomycota</taxon>
        <taxon>Pezizomycotina</taxon>
        <taxon>Sordariomycetes</taxon>
        <taxon>Hypocreomycetidae</taxon>
        <taxon>Hypocreales</taxon>
        <taxon>Nectriaceae</taxon>
        <taxon>Fusarium</taxon>
        <taxon>Fusarium solani species complex</taxon>
    </lineage>
</organism>
<feature type="compositionally biased region" description="Acidic residues" evidence="2">
    <location>
        <begin position="83"/>
        <end position="107"/>
    </location>
</feature>
<dbReference type="CDD" id="cd00067">
    <property type="entry name" value="GAL4"/>
    <property type="match status" value="1"/>
</dbReference>
<dbReference type="AlphaFoldDB" id="A0A9W9BNR5"/>